<name>A0A7X6S3A7_9LACO</name>
<evidence type="ECO:0000313" key="1">
    <source>
        <dbReference type="EMBL" id="NKZ24408.1"/>
    </source>
</evidence>
<dbReference type="RefSeq" id="WP_168722205.1">
    <property type="nucleotide sequence ID" value="NZ_JAAXPN010000006.1"/>
</dbReference>
<sequence>MAKKSNASIQQFAITLQSVVEQTEQTGQNVAPFFEKLDDALQANELANMDKSVFQEIAAEFNDATEVYEANVTRLASVTAPIKMMGMYVNLKKHYANYAAACRQMTNSLNVENQSVDLEAFNASGEVQENEMDKISISIQKMMAQSQF</sequence>
<dbReference type="AlphaFoldDB" id="A0A7X6S3A7"/>
<comment type="caution">
    <text evidence="1">The sequence shown here is derived from an EMBL/GenBank/DDBJ whole genome shotgun (WGS) entry which is preliminary data.</text>
</comment>
<dbReference type="Proteomes" id="UP000549765">
    <property type="component" value="Unassembled WGS sequence"/>
</dbReference>
<evidence type="ECO:0000313" key="2">
    <source>
        <dbReference type="Proteomes" id="UP000549765"/>
    </source>
</evidence>
<gene>
    <name evidence="1" type="ORF">HF964_06295</name>
</gene>
<protein>
    <submittedName>
        <fullName evidence="1">Uncharacterized protein</fullName>
    </submittedName>
</protein>
<organism evidence="1 2">
    <name type="scientific">Periweissella fabalis</name>
    <dbReference type="NCBI Taxonomy" id="1070421"/>
    <lineage>
        <taxon>Bacteria</taxon>
        <taxon>Bacillati</taxon>
        <taxon>Bacillota</taxon>
        <taxon>Bacilli</taxon>
        <taxon>Lactobacillales</taxon>
        <taxon>Lactobacillaceae</taxon>
        <taxon>Periweissella</taxon>
    </lineage>
</organism>
<keyword evidence="2" id="KW-1185">Reference proteome</keyword>
<reference evidence="1 2" key="1">
    <citation type="submission" date="2020-04" db="EMBL/GenBank/DDBJ databases">
        <title>MicrobeNet Type strains.</title>
        <authorList>
            <person name="Nicholson A.C."/>
        </authorList>
    </citation>
    <scope>NUCLEOTIDE SEQUENCE [LARGE SCALE GENOMIC DNA]</scope>
    <source>
        <strain evidence="1 2">CCUG 61472</strain>
    </source>
</reference>
<proteinExistence type="predicted"/>
<dbReference type="EMBL" id="JAAXPN010000006">
    <property type="protein sequence ID" value="NKZ24408.1"/>
    <property type="molecule type" value="Genomic_DNA"/>
</dbReference>
<accession>A0A7X6S3A7</accession>